<dbReference type="KEGG" id="hdi:HDIA_4135"/>
<protein>
    <submittedName>
        <fullName evidence="2">Uncharacterized protein</fullName>
    </submittedName>
</protein>
<sequence length="113" mass="11990">MATAINLVNPTSGVQKTGYYGFSWTSFFFGGIPALLRGDTGIGLGMIAVGILAGVVGLGIGWFVVSIIWAFIYNKIHTTRLLDQGYKLADTPDRMADAMRALGAAEQAIYGQA</sequence>
<dbReference type="Proteomes" id="UP000223606">
    <property type="component" value="Chromosome 1"/>
</dbReference>
<keyword evidence="3" id="KW-1185">Reference proteome</keyword>
<keyword evidence="1" id="KW-1133">Transmembrane helix</keyword>
<accession>A0A2C9DBN3</accession>
<keyword evidence="1" id="KW-0812">Transmembrane</keyword>
<feature type="transmembrane region" description="Helical" evidence="1">
    <location>
        <begin position="19"/>
        <end position="36"/>
    </location>
</feature>
<organism evidence="2 3">
    <name type="scientific">Hartmannibacter diazotrophicus</name>
    <dbReference type="NCBI Taxonomy" id="1482074"/>
    <lineage>
        <taxon>Bacteria</taxon>
        <taxon>Pseudomonadati</taxon>
        <taxon>Pseudomonadota</taxon>
        <taxon>Alphaproteobacteria</taxon>
        <taxon>Hyphomicrobiales</taxon>
        <taxon>Pleomorphomonadaceae</taxon>
        <taxon>Hartmannibacter</taxon>
    </lineage>
</organism>
<dbReference type="EMBL" id="LT960614">
    <property type="protein sequence ID" value="SON57676.1"/>
    <property type="molecule type" value="Genomic_DNA"/>
</dbReference>
<reference evidence="3" key="1">
    <citation type="submission" date="2017-09" db="EMBL/GenBank/DDBJ databases">
        <title>Genome sequence of Nannocystis excedens DSM 71.</title>
        <authorList>
            <person name="Blom J."/>
        </authorList>
    </citation>
    <scope>NUCLEOTIDE SEQUENCE [LARGE SCALE GENOMIC DNA]</scope>
    <source>
        <strain evidence="3">type strain: E19</strain>
    </source>
</reference>
<gene>
    <name evidence="2" type="ORF">HDIA_4135</name>
</gene>
<evidence type="ECO:0000313" key="2">
    <source>
        <dbReference type="EMBL" id="SON57676.1"/>
    </source>
</evidence>
<dbReference type="AlphaFoldDB" id="A0A2C9DBN3"/>
<evidence type="ECO:0000313" key="3">
    <source>
        <dbReference type="Proteomes" id="UP000223606"/>
    </source>
</evidence>
<dbReference type="RefSeq" id="WP_099557894.1">
    <property type="nucleotide sequence ID" value="NZ_LT960614.1"/>
</dbReference>
<keyword evidence="1" id="KW-0472">Membrane</keyword>
<feature type="transmembrane region" description="Helical" evidence="1">
    <location>
        <begin position="42"/>
        <end position="72"/>
    </location>
</feature>
<dbReference type="OrthoDB" id="5233at2"/>
<proteinExistence type="predicted"/>
<name>A0A2C9DBN3_9HYPH</name>
<evidence type="ECO:0000256" key="1">
    <source>
        <dbReference type="SAM" id="Phobius"/>
    </source>
</evidence>